<keyword evidence="3" id="KW-1185">Reference proteome</keyword>
<name>A0AAD6R7R9_9ROSI</name>
<evidence type="ECO:0000313" key="2">
    <source>
        <dbReference type="EMBL" id="KAJ7003930.1"/>
    </source>
</evidence>
<dbReference type="EMBL" id="JAQIZT010000003">
    <property type="protein sequence ID" value="KAJ7003930.1"/>
    <property type="molecule type" value="Genomic_DNA"/>
</dbReference>
<reference evidence="2" key="1">
    <citation type="journal article" date="2023" name="Mol. Ecol. Resour.">
        <title>Chromosome-level genome assembly of a triploid poplar Populus alba 'Berolinensis'.</title>
        <authorList>
            <person name="Chen S."/>
            <person name="Yu Y."/>
            <person name="Wang X."/>
            <person name="Wang S."/>
            <person name="Zhang T."/>
            <person name="Zhou Y."/>
            <person name="He R."/>
            <person name="Meng N."/>
            <person name="Wang Y."/>
            <person name="Liu W."/>
            <person name="Liu Z."/>
            <person name="Liu J."/>
            <person name="Guo Q."/>
            <person name="Huang H."/>
            <person name="Sederoff R.R."/>
            <person name="Wang G."/>
            <person name="Qu G."/>
            <person name="Chen S."/>
        </authorList>
    </citation>
    <scope>NUCLEOTIDE SEQUENCE</scope>
    <source>
        <strain evidence="2">SC-2020</strain>
    </source>
</reference>
<proteinExistence type="predicted"/>
<dbReference type="Proteomes" id="UP001164929">
    <property type="component" value="Chromosome 3"/>
</dbReference>
<feature type="region of interest" description="Disordered" evidence="1">
    <location>
        <begin position="1"/>
        <end position="22"/>
    </location>
</feature>
<organism evidence="2 3">
    <name type="scientific">Populus alba x Populus x berolinensis</name>
    <dbReference type="NCBI Taxonomy" id="444605"/>
    <lineage>
        <taxon>Eukaryota</taxon>
        <taxon>Viridiplantae</taxon>
        <taxon>Streptophyta</taxon>
        <taxon>Embryophyta</taxon>
        <taxon>Tracheophyta</taxon>
        <taxon>Spermatophyta</taxon>
        <taxon>Magnoliopsida</taxon>
        <taxon>eudicotyledons</taxon>
        <taxon>Gunneridae</taxon>
        <taxon>Pentapetalae</taxon>
        <taxon>rosids</taxon>
        <taxon>fabids</taxon>
        <taxon>Malpighiales</taxon>
        <taxon>Salicaceae</taxon>
        <taxon>Saliceae</taxon>
        <taxon>Populus</taxon>
    </lineage>
</organism>
<evidence type="ECO:0000313" key="3">
    <source>
        <dbReference type="Proteomes" id="UP001164929"/>
    </source>
</evidence>
<evidence type="ECO:0000256" key="1">
    <source>
        <dbReference type="SAM" id="MobiDB-lite"/>
    </source>
</evidence>
<protein>
    <submittedName>
        <fullName evidence="2">Uncharacterized protein</fullName>
    </submittedName>
</protein>
<dbReference type="AlphaFoldDB" id="A0AAD6R7R9"/>
<accession>A0AAD6R7R9</accession>
<gene>
    <name evidence="2" type="ORF">NC653_008963</name>
</gene>
<sequence length="22" mass="2574">MESMVIKLPSQPASLDREQEER</sequence>
<comment type="caution">
    <text evidence="2">The sequence shown here is derived from an EMBL/GenBank/DDBJ whole genome shotgun (WGS) entry which is preliminary data.</text>
</comment>